<dbReference type="InterPro" id="IPR001046">
    <property type="entry name" value="NRAMP_fam"/>
</dbReference>
<proteinExistence type="predicted"/>
<organism evidence="7 8">
    <name type="scientific">Bhargavaea cecembensis</name>
    <dbReference type="NCBI Taxonomy" id="394098"/>
    <lineage>
        <taxon>Bacteria</taxon>
        <taxon>Bacillati</taxon>
        <taxon>Bacillota</taxon>
        <taxon>Bacilli</taxon>
        <taxon>Bacillales</taxon>
        <taxon>Caryophanaceae</taxon>
        <taxon>Bhargavaea</taxon>
    </lineage>
</organism>
<evidence type="ECO:0000313" key="8">
    <source>
        <dbReference type="Proteomes" id="UP000076490"/>
    </source>
</evidence>
<evidence type="ECO:0000256" key="3">
    <source>
        <dbReference type="ARBA" id="ARBA00022692"/>
    </source>
</evidence>
<feature type="transmembrane region" description="Helical" evidence="6">
    <location>
        <begin position="283"/>
        <end position="316"/>
    </location>
</feature>
<feature type="transmembrane region" description="Helical" evidence="6">
    <location>
        <begin position="21"/>
        <end position="41"/>
    </location>
</feature>
<feature type="transmembrane region" description="Helical" evidence="6">
    <location>
        <begin position="160"/>
        <end position="178"/>
    </location>
</feature>
<comment type="caution">
    <text evidence="7">The sequence shown here is derived from an EMBL/GenBank/DDBJ whole genome shotgun (WGS) entry which is preliminary data.</text>
</comment>
<sequence>METTVTKSEAPRRGLVERLKSIGPGMVIVASFIGPGTVTTATRAGASFGYALLWAVLFSILATIILQEMSARLGIITQKGLGEAIAEQFSNPIIKYATMTLVIVAITVGSTAYITGDLMGGSTGLSILTGLPQKVIGPVLGIIILFLALKGSYKIVEKFMIGLVLVMGITFITTMIVVRPDIGEVFKGAIMPSIPVGSIITIIALIGTTVVPYNLFLHAATVNERWKSPDDLKASRRDSMISILIGGLITAAILITSATVIKGMSVESVADLSLQLEPVLGNWSSAFIGIGFFAAGLSSALAGPLGAAYTISGLLGWKNGMKDKRFKAVFAGITVFGIFSTLTGFEVVSVIIFAQAINGILLPFIAVLLLVIVNNKKRLGGYANNLTQNIIGGIVVIICAGLGIYSLIDAIGAFLG</sequence>
<evidence type="ECO:0000256" key="1">
    <source>
        <dbReference type="ARBA" id="ARBA00004141"/>
    </source>
</evidence>
<evidence type="ECO:0000256" key="6">
    <source>
        <dbReference type="SAM" id="Phobius"/>
    </source>
</evidence>
<evidence type="ECO:0000313" key="7">
    <source>
        <dbReference type="EMBL" id="KZE38924.1"/>
    </source>
</evidence>
<dbReference type="Proteomes" id="UP000076490">
    <property type="component" value="Unassembled WGS sequence"/>
</dbReference>
<evidence type="ECO:0000256" key="5">
    <source>
        <dbReference type="ARBA" id="ARBA00023136"/>
    </source>
</evidence>
<feature type="transmembrane region" description="Helical" evidence="6">
    <location>
        <begin position="241"/>
        <end position="263"/>
    </location>
</feature>
<dbReference type="PANTHER" id="PTHR11706">
    <property type="entry name" value="SOLUTE CARRIER PROTEIN FAMILY 11 MEMBER"/>
    <property type="match status" value="1"/>
</dbReference>
<dbReference type="EMBL" id="LQNT01000009">
    <property type="protein sequence ID" value="KZE38924.1"/>
    <property type="molecule type" value="Genomic_DNA"/>
</dbReference>
<keyword evidence="4 6" id="KW-1133">Transmembrane helix</keyword>
<dbReference type="GO" id="GO:0034755">
    <property type="term" value="P:iron ion transmembrane transport"/>
    <property type="evidence" value="ECO:0007669"/>
    <property type="project" value="TreeGrafter"/>
</dbReference>
<reference evidence="7 8" key="1">
    <citation type="submission" date="2016-01" db="EMBL/GenBank/DDBJ databases">
        <title>Whole genome sequencing of Bhargavaea cecembensis T14.</title>
        <authorList>
            <person name="Hong K.W."/>
        </authorList>
    </citation>
    <scope>NUCLEOTIDE SEQUENCE [LARGE SCALE GENOMIC DNA]</scope>
    <source>
        <strain evidence="7 8">T14</strain>
    </source>
</reference>
<evidence type="ECO:0000256" key="2">
    <source>
        <dbReference type="ARBA" id="ARBA00022448"/>
    </source>
</evidence>
<dbReference type="AlphaFoldDB" id="A0A165H6K6"/>
<dbReference type="Pfam" id="PF01566">
    <property type="entry name" value="Nramp"/>
    <property type="match status" value="1"/>
</dbReference>
<feature type="transmembrane region" description="Helical" evidence="6">
    <location>
        <begin position="47"/>
        <end position="66"/>
    </location>
</feature>
<feature type="transmembrane region" description="Helical" evidence="6">
    <location>
        <begin position="96"/>
        <end position="115"/>
    </location>
</feature>
<comment type="subcellular location">
    <subcellularLocation>
        <location evidence="1">Membrane</location>
        <topology evidence="1">Multi-pass membrane protein</topology>
    </subcellularLocation>
</comment>
<dbReference type="NCBIfam" id="NF037982">
    <property type="entry name" value="Nramp_1"/>
    <property type="match status" value="1"/>
</dbReference>
<feature type="transmembrane region" description="Helical" evidence="6">
    <location>
        <begin position="198"/>
        <end position="220"/>
    </location>
</feature>
<feature type="transmembrane region" description="Helical" evidence="6">
    <location>
        <begin position="351"/>
        <end position="373"/>
    </location>
</feature>
<dbReference type="GO" id="GO:0005384">
    <property type="term" value="F:manganese ion transmembrane transporter activity"/>
    <property type="evidence" value="ECO:0007669"/>
    <property type="project" value="TreeGrafter"/>
</dbReference>
<dbReference type="RefSeq" id="WP_063180942.1">
    <property type="nucleotide sequence ID" value="NZ_LQNT01000009.1"/>
</dbReference>
<dbReference type="PANTHER" id="PTHR11706:SF33">
    <property type="entry name" value="NATURAL RESISTANCE-ASSOCIATED MACROPHAGE PROTEIN 2"/>
    <property type="match status" value="1"/>
</dbReference>
<keyword evidence="5 6" id="KW-0472">Membrane</keyword>
<feature type="transmembrane region" description="Helical" evidence="6">
    <location>
        <begin position="135"/>
        <end position="153"/>
    </location>
</feature>
<dbReference type="GO" id="GO:0015086">
    <property type="term" value="F:cadmium ion transmembrane transporter activity"/>
    <property type="evidence" value="ECO:0007669"/>
    <property type="project" value="TreeGrafter"/>
</dbReference>
<name>A0A165H6K6_9BACL</name>
<dbReference type="GO" id="GO:0005886">
    <property type="term" value="C:plasma membrane"/>
    <property type="evidence" value="ECO:0007669"/>
    <property type="project" value="TreeGrafter"/>
</dbReference>
<dbReference type="OrthoDB" id="9787548at2"/>
<evidence type="ECO:0000256" key="4">
    <source>
        <dbReference type="ARBA" id="ARBA00022989"/>
    </source>
</evidence>
<keyword evidence="3 6" id="KW-0812">Transmembrane</keyword>
<feature type="transmembrane region" description="Helical" evidence="6">
    <location>
        <begin position="394"/>
        <end position="415"/>
    </location>
</feature>
<feature type="transmembrane region" description="Helical" evidence="6">
    <location>
        <begin position="328"/>
        <end position="345"/>
    </location>
</feature>
<gene>
    <name evidence="7" type="ORF">AV656_08465</name>
</gene>
<accession>A0A165H6K6</accession>
<keyword evidence="2" id="KW-0813">Transport</keyword>
<protein>
    <submittedName>
        <fullName evidence="7">Manganese transporter</fullName>
    </submittedName>
</protein>